<organism evidence="1 2">
    <name type="scientific">Actinidia rufa</name>
    <dbReference type="NCBI Taxonomy" id="165716"/>
    <lineage>
        <taxon>Eukaryota</taxon>
        <taxon>Viridiplantae</taxon>
        <taxon>Streptophyta</taxon>
        <taxon>Embryophyta</taxon>
        <taxon>Tracheophyta</taxon>
        <taxon>Spermatophyta</taxon>
        <taxon>Magnoliopsida</taxon>
        <taxon>eudicotyledons</taxon>
        <taxon>Gunneridae</taxon>
        <taxon>Pentapetalae</taxon>
        <taxon>asterids</taxon>
        <taxon>Ericales</taxon>
        <taxon>Actinidiaceae</taxon>
        <taxon>Actinidia</taxon>
    </lineage>
</organism>
<dbReference type="AlphaFoldDB" id="A0A7J0GVI4"/>
<protein>
    <submittedName>
        <fullName evidence="1">Uncharacterized protein</fullName>
    </submittedName>
</protein>
<keyword evidence="2" id="KW-1185">Reference proteome</keyword>
<sequence>MIKNQFSRDSKVFRSENAQEYCDTSPPSLPLYEHNALFPTDLALLSSSSALPYLTDPSIKFFPEDVDVPIVLLNDTLYVAPPTIVYPMESSSTDPTPLVLPPVQLPSDLPIRRSTQAGLDYESSPVPRLFFQNGSGLLVQEDQIVPHTWDKESWGVS</sequence>
<evidence type="ECO:0000313" key="2">
    <source>
        <dbReference type="Proteomes" id="UP000585474"/>
    </source>
</evidence>
<name>A0A7J0GVI4_9ERIC</name>
<dbReference type="Proteomes" id="UP000585474">
    <property type="component" value="Unassembled WGS sequence"/>
</dbReference>
<proteinExistence type="predicted"/>
<accession>A0A7J0GVI4</accession>
<evidence type="ECO:0000313" key="1">
    <source>
        <dbReference type="EMBL" id="GFZ14860.1"/>
    </source>
</evidence>
<dbReference type="EMBL" id="BJWL01000024">
    <property type="protein sequence ID" value="GFZ14860.1"/>
    <property type="molecule type" value="Genomic_DNA"/>
</dbReference>
<reference evidence="1 2" key="1">
    <citation type="submission" date="2019-07" db="EMBL/GenBank/DDBJ databases">
        <title>De Novo Assembly of kiwifruit Actinidia rufa.</title>
        <authorList>
            <person name="Sugita-Konishi S."/>
            <person name="Sato K."/>
            <person name="Mori E."/>
            <person name="Abe Y."/>
            <person name="Kisaki G."/>
            <person name="Hamano K."/>
            <person name="Suezawa K."/>
            <person name="Otani M."/>
            <person name="Fukuda T."/>
            <person name="Manabe T."/>
            <person name="Gomi K."/>
            <person name="Tabuchi M."/>
            <person name="Akimitsu K."/>
            <person name="Kataoka I."/>
        </authorList>
    </citation>
    <scope>NUCLEOTIDE SEQUENCE [LARGE SCALE GENOMIC DNA]</scope>
    <source>
        <strain evidence="2">cv. Fuchu</strain>
    </source>
</reference>
<gene>
    <name evidence="1" type="ORF">Acr_24g0010500</name>
</gene>
<comment type="caution">
    <text evidence="1">The sequence shown here is derived from an EMBL/GenBank/DDBJ whole genome shotgun (WGS) entry which is preliminary data.</text>
</comment>